<evidence type="ECO:0000256" key="2">
    <source>
        <dbReference type="ARBA" id="ARBA00022729"/>
    </source>
</evidence>
<dbReference type="NCBIfam" id="NF037995">
    <property type="entry name" value="TRAP_S1"/>
    <property type="match status" value="1"/>
</dbReference>
<gene>
    <name evidence="5" type="ORF">SAMN04488050_11831</name>
</gene>
<name>A0A1I6WCL2_9RHOB</name>
<dbReference type="RefSeq" id="WP_092430387.1">
    <property type="nucleotide sequence ID" value="NZ_FNCL01000019.1"/>
</dbReference>
<feature type="chain" id="PRO_5011665385" evidence="4">
    <location>
        <begin position="22"/>
        <end position="339"/>
    </location>
</feature>
<dbReference type="AlphaFoldDB" id="A0A1I6WCL2"/>
<dbReference type="OrthoDB" id="7822595at2"/>
<reference evidence="6" key="1">
    <citation type="submission" date="2016-10" db="EMBL/GenBank/DDBJ databases">
        <authorList>
            <person name="Varghese N."/>
            <person name="Submissions S."/>
        </authorList>
    </citation>
    <scope>NUCLEOTIDE SEQUENCE [LARGE SCALE GENOMIC DNA]</scope>
    <source>
        <strain evidence="6">DSM 26894</strain>
    </source>
</reference>
<sequence length="339" mass="36756">MKTFTIGAAAALALGATCAQAQDVTLRLAHWLPPQHAVPQTGMQEWMDSITEASGGTITFEVFPAQQLGAAPDHYDMTRDGIADIGYVNPGYTAGRFPIYELTGVPFLATDGPNAAKAIHEWYAGDFAAKEMGDVHFCLVNPHEPGRFHGKSEIKVPADVKGLNVRPAHSTMARFVASLGGASVQVPAPEAREALARGTADAVTFPYEAMKIFNVAEETKFHNDMPLYLSSQVLLFNNDSYGGLSAEQKAVIDEHCTPEWSKKFSEGWADYDKGVREEILNDPEHTVYMPSDEEVALWREAAMPTLEAWKEDVSAAGGDPEAILEGLRAALDANGVLYK</sequence>
<proteinExistence type="predicted"/>
<keyword evidence="6" id="KW-1185">Reference proteome</keyword>
<dbReference type="GO" id="GO:0042597">
    <property type="term" value="C:periplasmic space"/>
    <property type="evidence" value="ECO:0007669"/>
    <property type="project" value="UniProtKB-SubCell"/>
</dbReference>
<dbReference type="Proteomes" id="UP000199392">
    <property type="component" value="Unassembled WGS sequence"/>
</dbReference>
<feature type="signal peptide" evidence="4">
    <location>
        <begin position="1"/>
        <end position="21"/>
    </location>
</feature>
<dbReference type="Gene3D" id="3.40.190.170">
    <property type="entry name" value="Bacterial extracellular solute-binding protein, family 7"/>
    <property type="match status" value="1"/>
</dbReference>
<dbReference type="InterPro" id="IPR038404">
    <property type="entry name" value="TRAP_DctP_sf"/>
</dbReference>
<evidence type="ECO:0000313" key="6">
    <source>
        <dbReference type="Proteomes" id="UP000199392"/>
    </source>
</evidence>
<comment type="subcellular location">
    <subcellularLocation>
        <location evidence="1">Periplasm</location>
    </subcellularLocation>
</comment>
<dbReference type="Pfam" id="PF03480">
    <property type="entry name" value="DctP"/>
    <property type="match status" value="1"/>
</dbReference>
<evidence type="ECO:0000256" key="4">
    <source>
        <dbReference type="SAM" id="SignalP"/>
    </source>
</evidence>
<dbReference type="GO" id="GO:0055085">
    <property type="term" value="P:transmembrane transport"/>
    <property type="evidence" value="ECO:0007669"/>
    <property type="project" value="InterPro"/>
</dbReference>
<keyword evidence="2 4" id="KW-0732">Signal</keyword>
<dbReference type="EMBL" id="FOZW01000018">
    <property type="protein sequence ID" value="SFT23726.1"/>
    <property type="molecule type" value="Genomic_DNA"/>
</dbReference>
<protein>
    <submittedName>
        <fullName evidence="5">TRAP-type C4-dicarboxylate transport system, substrate-binding protein</fullName>
    </submittedName>
</protein>
<evidence type="ECO:0000313" key="5">
    <source>
        <dbReference type="EMBL" id="SFT23726.1"/>
    </source>
</evidence>
<dbReference type="PANTHER" id="PTHR33376:SF15">
    <property type="entry name" value="BLL6794 PROTEIN"/>
    <property type="match status" value="1"/>
</dbReference>
<dbReference type="STRING" id="311180.SAMN04488050_11831"/>
<accession>A0A1I6WCL2</accession>
<evidence type="ECO:0000256" key="1">
    <source>
        <dbReference type="ARBA" id="ARBA00004418"/>
    </source>
</evidence>
<keyword evidence="3" id="KW-0574">Periplasm</keyword>
<dbReference type="PANTHER" id="PTHR33376">
    <property type="match status" value="1"/>
</dbReference>
<dbReference type="InterPro" id="IPR018389">
    <property type="entry name" value="DctP_fam"/>
</dbReference>
<organism evidence="5 6">
    <name type="scientific">Alloyangia pacifica</name>
    <dbReference type="NCBI Taxonomy" id="311180"/>
    <lineage>
        <taxon>Bacteria</taxon>
        <taxon>Pseudomonadati</taxon>
        <taxon>Pseudomonadota</taxon>
        <taxon>Alphaproteobacteria</taxon>
        <taxon>Rhodobacterales</taxon>
        <taxon>Roseobacteraceae</taxon>
        <taxon>Alloyangia</taxon>
    </lineage>
</organism>
<evidence type="ECO:0000256" key="3">
    <source>
        <dbReference type="ARBA" id="ARBA00022764"/>
    </source>
</evidence>
<dbReference type="CDD" id="cd13665">
    <property type="entry name" value="PBP2_TRAP_Dctp3_4"/>
    <property type="match status" value="1"/>
</dbReference>